<reference evidence="1" key="1">
    <citation type="journal article" date="2023" name="Science">
        <title>Genome structures resolve the early diversification of teleost fishes.</title>
        <authorList>
            <person name="Parey E."/>
            <person name="Louis A."/>
            <person name="Montfort J."/>
            <person name="Bouchez O."/>
            <person name="Roques C."/>
            <person name="Iampietro C."/>
            <person name="Lluch J."/>
            <person name="Castinel A."/>
            <person name="Donnadieu C."/>
            <person name="Desvignes T."/>
            <person name="Floi Bucao C."/>
            <person name="Jouanno E."/>
            <person name="Wen M."/>
            <person name="Mejri S."/>
            <person name="Dirks R."/>
            <person name="Jansen H."/>
            <person name="Henkel C."/>
            <person name="Chen W.J."/>
            <person name="Zahm M."/>
            <person name="Cabau C."/>
            <person name="Klopp C."/>
            <person name="Thompson A.W."/>
            <person name="Robinson-Rechavi M."/>
            <person name="Braasch I."/>
            <person name="Lecointre G."/>
            <person name="Bobe J."/>
            <person name="Postlethwait J.H."/>
            <person name="Berthelot C."/>
            <person name="Roest Crollius H."/>
            <person name="Guiguen Y."/>
        </authorList>
    </citation>
    <scope>NUCLEOTIDE SEQUENCE</scope>
    <source>
        <strain evidence="1">WJC10195</strain>
    </source>
</reference>
<dbReference type="Proteomes" id="UP001152622">
    <property type="component" value="Chromosome 2"/>
</dbReference>
<accession>A0A9Q1G658</accession>
<sequence length="107" mass="12103">MNMAKTFSNSPLRIKLESALATLWCSTGETEAIWANSREGTEIYSAPRRRSGGVPHIPLVDTRMKRVRFLDRFSPDEQGRINTGIAVGGKEPLHRAFLLRGDYKRGW</sequence>
<dbReference type="AlphaFoldDB" id="A0A9Q1G658"/>
<name>A0A9Q1G658_SYNKA</name>
<keyword evidence="2" id="KW-1185">Reference proteome</keyword>
<gene>
    <name evidence="1" type="ORF">SKAU_G00066700</name>
</gene>
<proteinExistence type="predicted"/>
<organism evidence="1 2">
    <name type="scientific">Synaphobranchus kaupii</name>
    <name type="common">Kaup's arrowtooth eel</name>
    <dbReference type="NCBI Taxonomy" id="118154"/>
    <lineage>
        <taxon>Eukaryota</taxon>
        <taxon>Metazoa</taxon>
        <taxon>Chordata</taxon>
        <taxon>Craniata</taxon>
        <taxon>Vertebrata</taxon>
        <taxon>Euteleostomi</taxon>
        <taxon>Actinopterygii</taxon>
        <taxon>Neopterygii</taxon>
        <taxon>Teleostei</taxon>
        <taxon>Anguilliformes</taxon>
        <taxon>Synaphobranchidae</taxon>
        <taxon>Synaphobranchus</taxon>
    </lineage>
</organism>
<evidence type="ECO:0000313" key="2">
    <source>
        <dbReference type="Proteomes" id="UP001152622"/>
    </source>
</evidence>
<protein>
    <submittedName>
        <fullName evidence="1">Uncharacterized protein</fullName>
    </submittedName>
</protein>
<dbReference type="EMBL" id="JAINUF010000002">
    <property type="protein sequence ID" value="KAJ8376090.1"/>
    <property type="molecule type" value="Genomic_DNA"/>
</dbReference>
<comment type="caution">
    <text evidence="1">The sequence shown here is derived from an EMBL/GenBank/DDBJ whole genome shotgun (WGS) entry which is preliminary data.</text>
</comment>
<evidence type="ECO:0000313" key="1">
    <source>
        <dbReference type="EMBL" id="KAJ8376090.1"/>
    </source>
</evidence>